<dbReference type="Proteomes" id="UP000214365">
    <property type="component" value="Unassembled WGS sequence"/>
</dbReference>
<dbReference type="AlphaFoldDB" id="A0A225APX5"/>
<protein>
    <recommendedName>
        <fullName evidence="2">Inner kinetochore subunit AME1 domain-containing protein</fullName>
    </recommendedName>
</protein>
<dbReference type="STRING" id="1441469.A0A225APX5"/>
<comment type="caution">
    <text evidence="3">The sequence shown here is derived from an EMBL/GenBank/DDBJ whole genome shotgun (WGS) entry which is preliminary data.</text>
</comment>
<sequence length="733" mass="80555">MASNREERLQMRQRGAGTRKVQAVDFGFSFGSPPAAGQSTSIVQNGQAAPPEEGTNGIDSLVAKALTPPVNDESSTRIPTPTTRTPRTSIAATHSPRRSSARKSDGGASVANTVDEQEEGRSSKRRRISTENDRLTSTSSSKSTPVANPPLSATRADSQQIESPSNGIVDGLKSPELAIATDSAAVDQTEDNDVHETVNVEQQAEPEQEIVRTARRGRPKTITSTPQEDINRRASEAGKQPAKGQGGVNGSEPRENQEESQSKPPNRKRRRGLAKQPSGEDGAEDDRESEGENVESGANKRRQKLKDAEPEPEREQDGEEDSVSTQQVPRGKRKSLGRPARNVESEKAQHDDTAAQTRRKRKGKQKDTEENAETVDVQNDIAAEQGSRESEARKKQPESGAPRRRGRPSLDKAQQPQPEAKTTTEPTEDTEKQPETSTEQRQATKRRRGRAPGVANGKETTSRQHTRQRDTQDETTEGEREKRRTGGTVSITVHRLANTRALESHAEPDSSTSDHEQDSSDELQLEVTGKNFPSRTGVNAADVLSQICKEILDKHVTALDTNIANDTASQSKRSEYVRQRKAVEAYGSQLEGRLFELSELLDSNFALGVQLKKAKREAAEMRNRLLAVRQQRHEVTLQMDAVRRKHGEEENAKMSRDSINNALHNLELTLDRNRVRPNDDSEAKDTGIAGLEFLLRSVSDNVSSAAEGSQGGLLNQVKTFNAQLERAAKKLER</sequence>
<feature type="compositionally biased region" description="Basic and acidic residues" evidence="1">
    <location>
        <begin position="467"/>
        <end position="484"/>
    </location>
</feature>
<feature type="compositionally biased region" description="Polar residues" evidence="1">
    <location>
        <begin position="135"/>
        <end position="146"/>
    </location>
</feature>
<feature type="compositionally biased region" description="Basic and acidic residues" evidence="1">
    <location>
        <begin position="502"/>
        <end position="518"/>
    </location>
</feature>
<feature type="compositionally biased region" description="Basic and acidic residues" evidence="1">
    <location>
        <begin position="386"/>
        <end position="397"/>
    </location>
</feature>
<feature type="region of interest" description="Disordered" evidence="1">
    <location>
        <begin position="25"/>
        <end position="524"/>
    </location>
</feature>
<feature type="compositionally biased region" description="Basic and acidic residues" evidence="1">
    <location>
        <begin position="252"/>
        <end position="261"/>
    </location>
</feature>
<evidence type="ECO:0000256" key="1">
    <source>
        <dbReference type="SAM" id="MobiDB-lite"/>
    </source>
</evidence>
<keyword evidence="4" id="KW-1185">Reference proteome</keyword>
<feature type="compositionally biased region" description="Low complexity" evidence="1">
    <location>
        <begin position="76"/>
        <end position="93"/>
    </location>
</feature>
<feature type="compositionally biased region" description="Basic and acidic residues" evidence="1">
    <location>
        <begin position="305"/>
        <end position="315"/>
    </location>
</feature>
<organism evidence="3 4">
    <name type="scientific">Talaromyces atroroseus</name>
    <dbReference type="NCBI Taxonomy" id="1441469"/>
    <lineage>
        <taxon>Eukaryota</taxon>
        <taxon>Fungi</taxon>
        <taxon>Dikarya</taxon>
        <taxon>Ascomycota</taxon>
        <taxon>Pezizomycotina</taxon>
        <taxon>Eurotiomycetes</taxon>
        <taxon>Eurotiomycetidae</taxon>
        <taxon>Eurotiales</taxon>
        <taxon>Trichocomaceae</taxon>
        <taxon>Talaromyces</taxon>
        <taxon>Talaromyces sect. Trachyspermi</taxon>
    </lineage>
</organism>
<name>A0A225APX5_TALAT</name>
<dbReference type="EMBL" id="LFMY01000014">
    <property type="protein sequence ID" value="OKL56475.1"/>
    <property type="molecule type" value="Genomic_DNA"/>
</dbReference>
<feature type="domain" description="Inner kinetochore subunit AME1" evidence="2">
    <location>
        <begin position="486"/>
        <end position="726"/>
    </location>
</feature>
<feature type="compositionally biased region" description="Polar residues" evidence="1">
    <location>
        <begin position="37"/>
        <end position="47"/>
    </location>
</feature>
<feature type="compositionally biased region" description="Low complexity" evidence="1">
    <location>
        <begin position="413"/>
        <end position="425"/>
    </location>
</feature>
<feature type="compositionally biased region" description="Polar residues" evidence="1">
    <location>
        <begin position="155"/>
        <end position="166"/>
    </location>
</feature>
<dbReference type="InterPro" id="IPR048743">
    <property type="entry name" value="AME1"/>
</dbReference>
<dbReference type="RefSeq" id="XP_020116596.1">
    <property type="nucleotide sequence ID" value="XM_020263066.1"/>
</dbReference>
<evidence type="ECO:0000313" key="3">
    <source>
        <dbReference type="EMBL" id="OKL56475.1"/>
    </source>
</evidence>
<evidence type="ECO:0000259" key="2">
    <source>
        <dbReference type="Pfam" id="PF20994"/>
    </source>
</evidence>
<reference evidence="3 4" key="1">
    <citation type="submission" date="2015-06" db="EMBL/GenBank/DDBJ databases">
        <title>Talaromyces atroroseus IBT 11181 draft genome.</title>
        <authorList>
            <person name="Rasmussen K.B."/>
            <person name="Rasmussen S."/>
            <person name="Petersen B."/>
            <person name="Sicheritz-Ponten T."/>
            <person name="Mortensen U.H."/>
            <person name="Thrane U."/>
        </authorList>
    </citation>
    <scope>NUCLEOTIDE SEQUENCE [LARGE SCALE GENOMIC DNA]</scope>
    <source>
        <strain evidence="3 4">IBT 11181</strain>
    </source>
</reference>
<evidence type="ECO:0000313" key="4">
    <source>
        <dbReference type="Proteomes" id="UP000214365"/>
    </source>
</evidence>
<dbReference type="GeneID" id="31007928"/>
<gene>
    <name evidence="3" type="ORF">UA08_08172</name>
</gene>
<feature type="compositionally biased region" description="Basic and acidic residues" evidence="1">
    <location>
        <begin position="1"/>
        <end position="10"/>
    </location>
</feature>
<proteinExistence type="predicted"/>
<dbReference type="OrthoDB" id="5377952at2759"/>
<feature type="compositionally biased region" description="Acidic residues" evidence="1">
    <location>
        <begin position="281"/>
        <end position="293"/>
    </location>
</feature>
<feature type="region of interest" description="Disordered" evidence="1">
    <location>
        <begin position="1"/>
        <end position="20"/>
    </location>
</feature>
<accession>A0A225APX5</accession>
<feature type="compositionally biased region" description="Basic and acidic residues" evidence="1">
    <location>
        <begin position="341"/>
        <end position="353"/>
    </location>
</feature>
<dbReference type="Pfam" id="PF20994">
    <property type="entry name" value="CENPU"/>
    <property type="match status" value="1"/>
</dbReference>